<proteinExistence type="inferred from homology"/>
<evidence type="ECO:0000256" key="4">
    <source>
        <dbReference type="ARBA" id="ARBA00022448"/>
    </source>
</evidence>
<evidence type="ECO:0000256" key="11">
    <source>
        <dbReference type="ARBA" id="ARBA00047726"/>
    </source>
</evidence>
<keyword evidence="10 13" id="KW-0472">Membrane</keyword>
<keyword evidence="4" id="KW-0813">Transport</keyword>
<evidence type="ECO:0000256" key="1">
    <source>
        <dbReference type="ARBA" id="ARBA00004141"/>
    </source>
</evidence>
<accession>A0ABD2TVR0</accession>
<keyword evidence="16" id="KW-1185">Reference proteome</keyword>
<keyword evidence="6 13" id="KW-0812">Transmembrane</keyword>
<feature type="transmembrane region" description="Helical" evidence="13">
    <location>
        <begin position="113"/>
        <end position="130"/>
    </location>
</feature>
<dbReference type="Proteomes" id="UP001627284">
    <property type="component" value="Unassembled WGS sequence"/>
</dbReference>
<evidence type="ECO:0000256" key="13">
    <source>
        <dbReference type="SAM" id="Phobius"/>
    </source>
</evidence>
<evidence type="ECO:0000259" key="14">
    <source>
        <dbReference type="Pfam" id="PF00361"/>
    </source>
</evidence>
<dbReference type="Pfam" id="PF00361">
    <property type="entry name" value="Proton_antipo_M"/>
    <property type="match status" value="1"/>
</dbReference>
<organism evidence="15 16">
    <name type="scientific">Solanum stoloniferum</name>
    <dbReference type="NCBI Taxonomy" id="62892"/>
    <lineage>
        <taxon>Eukaryota</taxon>
        <taxon>Viridiplantae</taxon>
        <taxon>Streptophyta</taxon>
        <taxon>Embryophyta</taxon>
        <taxon>Tracheophyta</taxon>
        <taxon>Spermatophyta</taxon>
        <taxon>Magnoliopsida</taxon>
        <taxon>eudicotyledons</taxon>
        <taxon>Gunneridae</taxon>
        <taxon>Pentapetalae</taxon>
        <taxon>asterids</taxon>
        <taxon>lamiids</taxon>
        <taxon>Solanales</taxon>
        <taxon>Solanaceae</taxon>
        <taxon>Solanoideae</taxon>
        <taxon>Solaneae</taxon>
        <taxon>Solanum</taxon>
    </lineage>
</organism>
<keyword evidence="5" id="KW-0934">Plastid</keyword>
<dbReference type="PANTHER" id="PTHR42829:SF2">
    <property type="entry name" value="NADH-UBIQUINONE OXIDOREDUCTASE CHAIN 5"/>
    <property type="match status" value="1"/>
</dbReference>
<evidence type="ECO:0000313" key="16">
    <source>
        <dbReference type="Proteomes" id="UP001627284"/>
    </source>
</evidence>
<evidence type="ECO:0000313" key="15">
    <source>
        <dbReference type="EMBL" id="KAL3359486.1"/>
    </source>
</evidence>
<evidence type="ECO:0000256" key="7">
    <source>
        <dbReference type="ARBA" id="ARBA00022967"/>
    </source>
</evidence>
<name>A0ABD2TVR0_9SOLN</name>
<comment type="subcellular location">
    <subcellularLocation>
        <location evidence="1">Membrane</location>
        <topology evidence="1">Multi-pass membrane protein</topology>
    </subcellularLocation>
    <subcellularLocation>
        <location evidence="2">Plastid</location>
        <location evidence="2">Chloroplast thylakoid membrane</location>
    </subcellularLocation>
</comment>
<evidence type="ECO:0000256" key="5">
    <source>
        <dbReference type="ARBA" id="ARBA00022640"/>
    </source>
</evidence>
<reference evidence="15 16" key="1">
    <citation type="submission" date="2024-05" db="EMBL/GenBank/DDBJ databases">
        <title>De novo assembly of an allotetraploid wild potato.</title>
        <authorList>
            <person name="Hosaka A.J."/>
        </authorList>
    </citation>
    <scope>NUCLEOTIDE SEQUENCE [LARGE SCALE GENOMIC DNA]</scope>
    <source>
        <tissue evidence="15">Young leaves</tissue>
    </source>
</reference>
<evidence type="ECO:0000256" key="8">
    <source>
        <dbReference type="ARBA" id="ARBA00022989"/>
    </source>
</evidence>
<gene>
    <name evidence="15" type="ORF">AABB24_016175</name>
</gene>
<evidence type="ECO:0000256" key="2">
    <source>
        <dbReference type="ARBA" id="ARBA00004334"/>
    </source>
</evidence>
<comment type="caution">
    <text evidence="15">The sequence shown here is derived from an EMBL/GenBank/DDBJ whole genome shotgun (WGS) entry which is preliminary data.</text>
</comment>
<evidence type="ECO:0000256" key="3">
    <source>
        <dbReference type="ARBA" id="ARBA00008200"/>
    </source>
</evidence>
<sequence>MKLGAGGVYGVELRARSSLVQRFGGKWWTVGAGFWKKKCAGVFGFSPETNGDQVRQWRWFGVWLAARGWRVVVRWDYWVGLDVCWQLEASGGFGCCASSDLVVRHAMEGPTPISALIHAATMVAAGIFLVARLLPLFRVIPYIMYLISVIGIVENSDSCIKLFN</sequence>
<protein>
    <recommendedName>
        <fullName evidence="14">NADH:quinone oxidoreductase/Mrp antiporter transmembrane domain-containing protein</fullName>
    </recommendedName>
</protein>
<comment type="catalytic activity">
    <reaction evidence="12">
        <text>a plastoquinone + NADH + (n+1) H(+)(in) = a plastoquinol + NAD(+) + n H(+)(out)</text>
        <dbReference type="Rhea" id="RHEA:42608"/>
        <dbReference type="Rhea" id="RHEA-COMP:9561"/>
        <dbReference type="Rhea" id="RHEA-COMP:9562"/>
        <dbReference type="ChEBI" id="CHEBI:15378"/>
        <dbReference type="ChEBI" id="CHEBI:17757"/>
        <dbReference type="ChEBI" id="CHEBI:57540"/>
        <dbReference type="ChEBI" id="CHEBI:57945"/>
        <dbReference type="ChEBI" id="CHEBI:62192"/>
    </reaction>
</comment>
<evidence type="ECO:0000256" key="12">
    <source>
        <dbReference type="ARBA" id="ARBA00048026"/>
    </source>
</evidence>
<dbReference type="InterPro" id="IPR001750">
    <property type="entry name" value="ND/Mrp_TM"/>
</dbReference>
<dbReference type="PANTHER" id="PTHR42829">
    <property type="entry name" value="NADH-UBIQUINONE OXIDOREDUCTASE CHAIN 5"/>
    <property type="match status" value="1"/>
</dbReference>
<comment type="catalytic activity">
    <reaction evidence="11">
        <text>a plastoquinone + NADPH + (n+1) H(+)(in) = a plastoquinol + NADP(+) + n H(+)(out)</text>
        <dbReference type="Rhea" id="RHEA:42612"/>
        <dbReference type="Rhea" id="RHEA-COMP:9561"/>
        <dbReference type="Rhea" id="RHEA-COMP:9562"/>
        <dbReference type="ChEBI" id="CHEBI:15378"/>
        <dbReference type="ChEBI" id="CHEBI:17757"/>
        <dbReference type="ChEBI" id="CHEBI:57783"/>
        <dbReference type="ChEBI" id="CHEBI:58349"/>
        <dbReference type="ChEBI" id="CHEBI:62192"/>
    </reaction>
</comment>
<dbReference type="InterPro" id="IPR003945">
    <property type="entry name" value="NU5C-like"/>
</dbReference>
<dbReference type="GO" id="GO:0009535">
    <property type="term" value="C:chloroplast thylakoid membrane"/>
    <property type="evidence" value="ECO:0007669"/>
    <property type="project" value="UniProtKB-SubCell"/>
</dbReference>
<feature type="domain" description="NADH:quinone oxidoreductase/Mrp antiporter transmembrane" evidence="14">
    <location>
        <begin position="106"/>
        <end position="153"/>
    </location>
</feature>
<keyword evidence="7" id="KW-1278">Translocase</keyword>
<evidence type="ECO:0000256" key="9">
    <source>
        <dbReference type="ARBA" id="ARBA00023027"/>
    </source>
</evidence>
<keyword evidence="8 13" id="KW-1133">Transmembrane helix</keyword>
<dbReference type="AlphaFoldDB" id="A0ABD2TVR0"/>
<keyword evidence="9" id="KW-0520">NAD</keyword>
<evidence type="ECO:0000256" key="6">
    <source>
        <dbReference type="ARBA" id="ARBA00022692"/>
    </source>
</evidence>
<evidence type="ECO:0000256" key="10">
    <source>
        <dbReference type="ARBA" id="ARBA00023136"/>
    </source>
</evidence>
<dbReference type="EMBL" id="JBJKTR010000009">
    <property type="protein sequence ID" value="KAL3359486.1"/>
    <property type="molecule type" value="Genomic_DNA"/>
</dbReference>
<comment type="similarity">
    <text evidence="3">Belongs to the complex I subunit 5 family.</text>
</comment>